<sequence length="265" mass="29108">MISPLWSSLYEWLVALAVVSARITPAFFLLPFFSGNIVSITVRTPVIFFVGAALWPYSFDAMASLEGAHMLEIVLREAAIGLLLAILLALPFWVMHGLGALIDYQRGALLSSAYDPISGVDTSELANLFNLFFAAVFLQGGGLTLLLEVFVGSYQLCDPLQPCLPPLGKMTTLLETMTPRILVLSSPVLAALLLIEILLGLLSRFAPQMNAFAIALTLKSGVTFLIILIYFAPLLPDMFRQYWLTPPQLEAWLSDDPSRERGNEQ</sequence>
<feature type="transmembrane region" description="Helical" evidence="7">
    <location>
        <begin position="40"/>
        <end position="58"/>
    </location>
</feature>
<dbReference type="PANTHER" id="PTHR30065:SF1">
    <property type="entry name" value="SURFACE PRESENTATION OF ANTIGENS PROTEIN SPAR"/>
    <property type="match status" value="1"/>
</dbReference>
<keyword evidence="3 7" id="KW-1003">Cell membrane</keyword>
<dbReference type="EMBL" id="CP006568">
    <property type="protein sequence ID" value="AHF74915.1"/>
    <property type="molecule type" value="Genomic_DNA"/>
</dbReference>
<reference evidence="8 9" key="1">
    <citation type="journal article" date="2014" name="Genome Biol. Evol.">
        <title>Genome degeneration and adaptation in a nascent stage of symbiosis.</title>
        <authorList>
            <person name="Oakeson K.F."/>
            <person name="Gil R."/>
            <person name="Clayton A.L."/>
            <person name="Dunn D.M."/>
            <person name="von Niederhausern A.C."/>
            <person name="Hamil C."/>
            <person name="Aoyagi A."/>
            <person name="Duval B."/>
            <person name="Baca A."/>
            <person name="Silva F.J."/>
            <person name="Vallier A."/>
            <person name="Jackson D.G."/>
            <person name="Latorre A."/>
            <person name="Weiss R.B."/>
            <person name="Heddi A."/>
            <person name="Moya A."/>
            <person name="Dale C."/>
        </authorList>
    </citation>
    <scope>NUCLEOTIDE SEQUENCE [LARGE SCALE GENOMIC DNA]</scope>
    <source>
        <strain evidence="9">none</strain>
    </source>
</reference>
<evidence type="ECO:0000256" key="3">
    <source>
        <dbReference type="ARBA" id="ARBA00022475"/>
    </source>
</evidence>
<dbReference type="Pfam" id="PF01311">
    <property type="entry name" value="Bac_export_1"/>
    <property type="match status" value="1"/>
</dbReference>
<name>W0HRS5_9GAMM</name>
<dbReference type="PANTHER" id="PTHR30065">
    <property type="entry name" value="FLAGELLAR BIOSYNTHETIC PROTEIN FLIR"/>
    <property type="match status" value="1"/>
</dbReference>
<dbReference type="KEGG" id="pes:SOPEG_3750"/>
<feature type="transmembrane region" description="Helical" evidence="7">
    <location>
        <begin position="181"/>
        <end position="202"/>
    </location>
</feature>
<dbReference type="RefSeq" id="WP_025246687.1">
    <property type="nucleotide sequence ID" value="NZ_CP006568.1"/>
</dbReference>
<keyword evidence="5 7" id="KW-1133">Transmembrane helix</keyword>
<evidence type="ECO:0000256" key="1">
    <source>
        <dbReference type="ARBA" id="ARBA00004651"/>
    </source>
</evidence>
<dbReference type="Proteomes" id="UP000019025">
    <property type="component" value="Chromosome"/>
</dbReference>
<dbReference type="HOGENOM" id="CLU_063626_0_3_6"/>
<dbReference type="STRING" id="2342.SOPEG_3750"/>
<comment type="similarity">
    <text evidence="2 7">Belongs to the FliR/MopE/SpaR family.</text>
</comment>
<feature type="transmembrane region" description="Helical" evidence="7">
    <location>
        <begin position="125"/>
        <end position="146"/>
    </location>
</feature>
<evidence type="ECO:0000256" key="2">
    <source>
        <dbReference type="ARBA" id="ARBA00009772"/>
    </source>
</evidence>
<organism evidence="8 9">
    <name type="scientific">Candidatus Sodalis pierantonii str. SOPE</name>
    <dbReference type="NCBI Taxonomy" id="2342"/>
    <lineage>
        <taxon>Bacteria</taxon>
        <taxon>Pseudomonadati</taxon>
        <taxon>Pseudomonadota</taxon>
        <taxon>Gammaproteobacteria</taxon>
        <taxon>Enterobacterales</taxon>
        <taxon>Bruguierivoracaceae</taxon>
        <taxon>Sodalis</taxon>
    </lineage>
</organism>
<feature type="transmembrane region" description="Helical" evidence="7">
    <location>
        <begin position="12"/>
        <end position="33"/>
    </location>
</feature>
<keyword evidence="6 7" id="KW-0472">Membrane</keyword>
<evidence type="ECO:0000256" key="6">
    <source>
        <dbReference type="ARBA" id="ARBA00023136"/>
    </source>
</evidence>
<evidence type="ECO:0000256" key="5">
    <source>
        <dbReference type="ARBA" id="ARBA00022989"/>
    </source>
</evidence>
<proteinExistence type="inferred from homology"/>
<feature type="transmembrane region" description="Helical" evidence="7">
    <location>
        <begin position="78"/>
        <end position="104"/>
    </location>
</feature>
<dbReference type="AlphaFoldDB" id="W0HRS5"/>
<evidence type="ECO:0000313" key="9">
    <source>
        <dbReference type="Proteomes" id="UP000019025"/>
    </source>
</evidence>
<dbReference type="PRINTS" id="PR00953">
    <property type="entry name" value="TYPE3IMRPROT"/>
</dbReference>
<evidence type="ECO:0000256" key="7">
    <source>
        <dbReference type="RuleBase" id="RU362072"/>
    </source>
</evidence>
<keyword evidence="9" id="KW-1185">Reference proteome</keyword>
<protein>
    <submittedName>
        <fullName evidence="8">Type III secretion apparatus SpaR</fullName>
    </submittedName>
</protein>
<evidence type="ECO:0000313" key="8">
    <source>
        <dbReference type="EMBL" id="AHF74915.1"/>
    </source>
</evidence>
<gene>
    <name evidence="8" type="primary">spaR</name>
    <name evidence="8" type="ORF">SOPEG_3750</name>
</gene>
<dbReference type="GO" id="GO:0005886">
    <property type="term" value="C:plasma membrane"/>
    <property type="evidence" value="ECO:0007669"/>
    <property type="project" value="UniProtKB-SubCell"/>
</dbReference>
<dbReference type="NCBIfam" id="TIGR01401">
    <property type="entry name" value="fliR_like_III"/>
    <property type="match status" value="1"/>
</dbReference>
<dbReference type="PATRIC" id="fig|2342.5.peg.4114"/>
<comment type="subcellular location">
    <subcellularLocation>
        <location evidence="1 7">Cell membrane</location>
        <topology evidence="1 7">Multi-pass membrane protein</topology>
    </subcellularLocation>
</comment>
<feature type="transmembrane region" description="Helical" evidence="7">
    <location>
        <begin position="209"/>
        <end position="232"/>
    </location>
</feature>
<dbReference type="InterPro" id="IPR002010">
    <property type="entry name" value="T3SS_IM_R"/>
</dbReference>
<dbReference type="eggNOG" id="COG4791">
    <property type="taxonomic scope" value="Bacteria"/>
</dbReference>
<evidence type="ECO:0000256" key="4">
    <source>
        <dbReference type="ARBA" id="ARBA00022692"/>
    </source>
</evidence>
<dbReference type="GO" id="GO:0006605">
    <property type="term" value="P:protein targeting"/>
    <property type="evidence" value="ECO:0007669"/>
    <property type="project" value="UniProtKB-UniRule"/>
</dbReference>
<dbReference type="InterPro" id="IPR006304">
    <property type="entry name" value="T3SS_SpaR/YscT"/>
</dbReference>
<accession>W0HRS5</accession>
<keyword evidence="4 7" id="KW-0812">Transmembrane</keyword>